<dbReference type="WBParaSite" id="ACOC_0000038801-mRNA-1">
    <property type="protein sequence ID" value="ACOC_0000038801-mRNA-1"/>
    <property type="gene ID" value="ACOC_0000038801"/>
</dbReference>
<comment type="similarity">
    <text evidence="2">Belongs to the prominin family.</text>
</comment>
<reference evidence="10" key="1">
    <citation type="submission" date="2016-04" db="UniProtKB">
        <authorList>
            <consortium name="WormBaseParasite"/>
        </authorList>
    </citation>
    <scope>IDENTIFICATION</scope>
</reference>
<keyword evidence="6" id="KW-0325">Glycoprotein</keyword>
<dbReference type="OrthoDB" id="6229420at2759"/>
<accession>A0A158PD90</accession>
<evidence type="ECO:0000256" key="3">
    <source>
        <dbReference type="ARBA" id="ARBA00022692"/>
    </source>
</evidence>
<evidence type="ECO:0000313" key="10">
    <source>
        <dbReference type="WBParaSite" id="ACOC_0000038801-mRNA-1"/>
    </source>
</evidence>
<dbReference type="PANTHER" id="PTHR22730:SF1">
    <property type="entry name" value="PROMININ-LIKE PROTEIN"/>
    <property type="match status" value="1"/>
</dbReference>
<dbReference type="GO" id="GO:0016020">
    <property type="term" value="C:membrane"/>
    <property type="evidence" value="ECO:0007669"/>
    <property type="project" value="UniProtKB-SubCell"/>
</dbReference>
<evidence type="ECO:0000256" key="2">
    <source>
        <dbReference type="ARBA" id="ARBA00006058"/>
    </source>
</evidence>
<protein>
    <submittedName>
        <fullName evidence="10">Prominin-like protein</fullName>
    </submittedName>
</protein>
<organism evidence="10">
    <name type="scientific">Angiostrongylus costaricensis</name>
    <name type="common">Nematode worm</name>
    <dbReference type="NCBI Taxonomy" id="334426"/>
    <lineage>
        <taxon>Eukaryota</taxon>
        <taxon>Metazoa</taxon>
        <taxon>Ecdysozoa</taxon>
        <taxon>Nematoda</taxon>
        <taxon>Chromadorea</taxon>
        <taxon>Rhabditida</taxon>
        <taxon>Rhabditina</taxon>
        <taxon>Rhabditomorpha</taxon>
        <taxon>Strongyloidea</taxon>
        <taxon>Metastrongylidae</taxon>
        <taxon>Angiostrongylus</taxon>
    </lineage>
</organism>
<feature type="transmembrane region" description="Helical" evidence="7">
    <location>
        <begin position="64"/>
        <end position="92"/>
    </location>
</feature>
<evidence type="ECO:0000313" key="9">
    <source>
        <dbReference type="Proteomes" id="UP000267027"/>
    </source>
</evidence>
<feature type="transmembrane region" description="Helical" evidence="7">
    <location>
        <begin position="329"/>
        <end position="347"/>
    </location>
</feature>
<sequence length="643" mass="74162">MIFFAVLLTQSFAMEFTPYHSAEQYKCGAFLQRRIDDKTLSYFYSSINNFVSLLSTWWSWQKGWLIAVCSLISIGIVFPIFYLFYRCCVCCWSSPSRKQNTDSRYDGCKRNCLNVIMVFAAATLLITGQYAEYGMEELPSRLNYCIDDLNLYKRETDSRIRKLLIDDYQMLNRTLLIRLSDAGHEVIQRVKKLTGVEFGRMRNTLINELQLCLHNEIESVKAVCHKAEKSLEAMTPPRLKVDLVSTFLITILKRIADDLFVTAETISTQIRQVWNNQFRRALRFSCSLVTSIFMLIAFCFLFGLFYGVCGRRPTFYNDDCCVRSTGGRFYSWLLSFISFFLYIHLYSVTRNLVGYGHVHCTIHPYSLSLIYCWKCDLSVVDLIRGCQRNETLYEVFELDKKFQLKRLKSFESEAYMKLERFLNVTFTDLPAVEPFNFIISEEHFELLQQLSSVNVSEIDHIALSKINSTISNMDIEAKAKVFESKLDAASGRPKAVSSMLEQVDEIGTRRARPLRLKLNALFTNLTKLNKRLEKMQVPISSLIAKLQHSQALLSENLQENVEKAAREQLVGIFDNIDQYIDHVRFEMQHDVSSCAPIAAIVSSSASAVCDHTIDTLVSSYLAIVYFLKSKMGFQVNYEKTEYS</sequence>
<dbReference type="Proteomes" id="UP000267027">
    <property type="component" value="Unassembled WGS sequence"/>
</dbReference>
<keyword evidence="9" id="KW-1185">Reference proteome</keyword>
<dbReference type="PANTHER" id="PTHR22730">
    <property type="entry name" value="PROMININ PROM PROTEIN"/>
    <property type="match status" value="1"/>
</dbReference>
<keyword evidence="5 7" id="KW-0472">Membrane</keyword>
<dbReference type="Pfam" id="PF05478">
    <property type="entry name" value="Prominin"/>
    <property type="match status" value="2"/>
</dbReference>
<dbReference type="AlphaFoldDB" id="A0A158PD90"/>
<dbReference type="EMBL" id="UYYA01000037">
    <property type="protein sequence ID" value="VDM51974.1"/>
    <property type="molecule type" value="Genomic_DNA"/>
</dbReference>
<evidence type="ECO:0000256" key="5">
    <source>
        <dbReference type="ARBA" id="ARBA00023136"/>
    </source>
</evidence>
<dbReference type="InterPro" id="IPR008795">
    <property type="entry name" value="Prominin"/>
</dbReference>
<feature type="transmembrane region" description="Helical" evidence="7">
    <location>
        <begin position="112"/>
        <end position="131"/>
    </location>
</feature>
<evidence type="ECO:0000256" key="1">
    <source>
        <dbReference type="ARBA" id="ARBA00004141"/>
    </source>
</evidence>
<reference evidence="8 9" key="2">
    <citation type="submission" date="2018-11" db="EMBL/GenBank/DDBJ databases">
        <authorList>
            <consortium name="Pathogen Informatics"/>
        </authorList>
    </citation>
    <scope>NUCLEOTIDE SEQUENCE [LARGE SCALE GENOMIC DNA]</scope>
    <source>
        <strain evidence="8 9">Costa Rica</strain>
    </source>
</reference>
<proteinExistence type="inferred from homology"/>
<name>A0A158PD90_ANGCS</name>
<feature type="transmembrane region" description="Helical" evidence="7">
    <location>
        <begin position="288"/>
        <end position="308"/>
    </location>
</feature>
<evidence type="ECO:0000256" key="4">
    <source>
        <dbReference type="ARBA" id="ARBA00022989"/>
    </source>
</evidence>
<dbReference type="OMA" id="IVCAYMV"/>
<evidence type="ECO:0000256" key="6">
    <source>
        <dbReference type="ARBA" id="ARBA00023180"/>
    </source>
</evidence>
<keyword evidence="4 7" id="KW-1133">Transmembrane helix</keyword>
<gene>
    <name evidence="8" type="ORF">ACOC_LOCUS389</name>
</gene>
<evidence type="ECO:0000256" key="7">
    <source>
        <dbReference type="SAM" id="Phobius"/>
    </source>
</evidence>
<evidence type="ECO:0000313" key="8">
    <source>
        <dbReference type="EMBL" id="VDM51974.1"/>
    </source>
</evidence>
<comment type="subcellular location">
    <subcellularLocation>
        <location evidence="1">Membrane</location>
        <topology evidence="1">Multi-pass membrane protein</topology>
    </subcellularLocation>
</comment>
<keyword evidence="3 7" id="KW-0812">Transmembrane</keyword>